<accession>A0A077ZFM5</accession>
<evidence type="ECO:0000313" key="3">
    <source>
        <dbReference type="EMBL" id="CDW57475.1"/>
    </source>
</evidence>
<dbReference type="PANTHER" id="PTHR24637:SF283">
    <property type="entry name" value="COL_CUTICLE_N DOMAIN-CONTAINING PROTEIN"/>
    <property type="match status" value="1"/>
</dbReference>
<evidence type="ECO:0000256" key="2">
    <source>
        <dbReference type="SAM" id="MobiDB-lite"/>
    </source>
</evidence>
<feature type="region of interest" description="Disordered" evidence="2">
    <location>
        <begin position="206"/>
        <end position="235"/>
    </location>
</feature>
<proteinExistence type="predicted"/>
<keyword evidence="3" id="KW-0176">Collagen</keyword>
<dbReference type="EMBL" id="HG806169">
    <property type="protein sequence ID" value="CDW57475.1"/>
    <property type="molecule type" value="Genomic_DNA"/>
</dbReference>
<dbReference type="Proteomes" id="UP000030665">
    <property type="component" value="Unassembled WGS sequence"/>
</dbReference>
<reference evidence="3" key="1">
    <citation type="submission" date="2014-01" db="EMBL/GenBank/DDBJ databases">
        <authorList>
            <person name="Aslett M."/>
        </authorList>
    </citation>
    <scope>NUCLEOTIDE SEQUENCE</scope>
</reference>
<dbReference type="PANTHER" id="PTHR24637">
    <property type="entry name" value="COLLAGEN"/>
    <property type="match status" value="1"/>
</dbReference>
<gene>
    <name evidence="3" type="ORF">TTRE_0000576701</name>
</gene>
<evidence type="ECO:0000256" key="1">
    <source>
        <dbReference type="ARBA" id="ARBA00022737"/>
    </source>
</evidence>
<organism evidence="3 4">
    <name type="scientific">Trichuris trichiura</name>
    <name type="common">Whipworm</name>
    <name type="synonym">Trichocephalus trichiurus</name>
    <dbReference type="NCBI Taxonomy" id="36087"/>
    <lineage>
        <taxon>Eukaryota</taxon>
        <taxon>Metazoa</taxon>
        <taxon>Ecdysozoa</taxon>
        <taxon>Nematoda</taxon>
        <taxon>Enoplea</taxon>
        <taxon>Dorylaimia</taxon>
        <taxon>Trichinellida</taxon>
        <taxon>Trichuridae</taxon>
        <taxon>Trichuris</taxon>
    </lineage>
</organism>
<evidence type="ECO:0000313" key="4">
    <source>
        <dbReference type="Proteomes" id="UP000030665"/>
    </source>
</evidence>
<reference evidence="3" key="2">
    <citation type="submission" date="2014-03" db="EMBL/GenBank/DDBJ databases">
        <title>The whipworm genome and dual-species transcriptomics of an intimate host-pathogen interaction.</title>
        <authorList>
            <person name="Foth B.J."/>
            <person name="Tsai I.J."/>
            <person name="Reid A.J."/>
            <person name="Bancroft A.J."/>
            <person name="Nichol S."/>
            <person name="Tracey A."/>
            <person name="Holroyd N."/>
            <person name="Cotton J.A."/>
            <person name="Stanley E.J."/>
            <person name="Zarowiecki M."/>
            <person name="Liu J.Z."/>
            <person name="Huckvale T."/>
            <person name="Cooper P.J."/>
            <person name="Grencis R.K."/>
            <person name="Berriman M."/>
        </authorList>
    </citation>
    <scope>NUCLEOTIDE SEQUENCE [LARGE SCALE GENOMIC DNA]</scope>
</reference>
<keyword evidence="1" id="KW-0677">Repeat</keyword>
<feature type="region of interest" description="Disordered" evidence="2">
    <location>
        <begin position="103"/>
        <end position="126"/>
    </location>
</feature>
<dbReference type="AlphaFoldDB" id="A0A077ZFM5"/>
<keyword evidence="4" id="KW-1185">Reference proteome</keyword>
<dbReference type="STRING" id="36087.A0A077ZFM5"/>
<name>A0A077ZFM5_TRITR</name>
<dbReference type="GO" id="GO:0005581">
    <property type="term" value="C:collagen trimer"/>
    <property type="evidence" value="ECO:0007669"/>
    <property type="project" value="UniProtKB-KW"/>
</dbReference>
<sequence>MYALCAVRPCGKVKERFFQAVYKISDQLLFLNEDRTRRSFDPEEIAFFAANISRSANLLNSVRDMDAFLTSLEDRIAVPKLKKKKKKKRVCICYSSEYRKCSHGSQGPPGPVGKPGLDGELGVNGLPGEPGKDARAYVLPEECYQCLSPGGLPGPPGHHGILIYIIEPSENGYFAGVAGIRGKPGKPGCGGAHGIKGASGRRGFLGLSGDRGDDGEPGDAGQLGPTGSVGDPGLPGNNGLDGIICPCPSRSLPAIGSRWNRLKAVFQRGKS</sequence>
<dbReference type="OrthoDB" id="5841171at2759"/>
<protein>
    <submittedName>
        <fullName evidence="3">Collagen domain containing protein</fullName>
    </submittedName>
</protein>